<proteinExistence type="predicted"/>
<keyword evidence="3" id="KW-1185">Reference proteome</keyword>
<feature type="coiled-coil region" evidence="1">
    <location>
        <begin position="21"/>
        <end position="55"/>
    </location>
</feature>
<evidence type="ECO:0000256" key="1">
    <source>
        <dbReference type="SAM" id="Coils"/>
    </source>
</evidence>
<dbReference type="EMBL" id="JBANAX010000215">
    <property type="protein sequence ID" value="KAL1218325.1"/>
    <property type="molecule type" value="Genomic_DNA"/>
</dbReference>
<dbReference type="Proteomes" id="UP001558713">
    <property type="component" value="Unassembled WGS sequence"/>
</dbReference>
<keyword evidence="1" id="KW-0175">Coiled coil</keyword>
<accession>A0ABD1BMA7</accession>
<reference evidence="2 3" key="1">
    <citation type="submission" date="2024-04" db="EMBL/GenBank/DDBJ databases">
        <title>Genome assembly C_amara_ONT_v2.</title>
        <authorList>
            <person name="Yant L."/>
            <person name="Moore C."/>
            <person name="Slenker M."/>
        </authorList>
    </citation>
    <scope>NUCLEOTIDE SEQUENCE [LARGE SCALE GENOMIC DNA]</scope>
    <source>
        <tissue evidence="2">Leaf</tissue>
    </source>
</reference>
<protein>
    <submittedName>
        <fullName evidence="2">Uncharacterized protein</fullName>
    </submittedName>
</protein>
<organism evidence="2 3">
    <name type="scientific">Cardamine amara subsp. amara</name>
    <dbReference type="NCBI Taxonomy" id="228776"/>
    <lineage>
        <taxon>Eukaryota</taxon>
        <taxon>Viridiplantae</taxon>
        <taxon>Streptophyta</taxon>
        <taxon>Embryophyta</taxon>
        <taxon>Tracheophyta</taxon>
        <taxon>Spermatophyta</taxon>
        <taxon>Magnoliopsida</taxon>
        <taxon>eudicotyledons</taxon>
        <taxon>Gunneridae</taxon>
        <taxon>Pentapetalae</taxon>
        <taxon>rosids</taxon>
        <taxon>malvids</taxon>
        <taxon>Brassicales</taxon>
        <taxon>Brassicaceae</taxon>
        <taxon>Cardamineae</taxon>
        <taxon>Cardamine</taxon>
    </lineage>
</organism>
<sequence length="181" mass="20385">MTGHEEDTCVADKSHNITDQLEELTAKLNETPHKLAQIEKDNAALRKENASFTTAWRTMTKTGSRFRVQVNSMQNLDSTLRFGADGRTPLEIDGELHTPHHEHNKNYHNTRKIEQLSNGENLTQHGGSFSSRLMGSEHEPIIKSADMLYLEAMFSKIFGEIEAMFGRLPGVAPSIRKSTLH</sequence>
<evidence type="ECO:0000313" key="3">
    <source>
        <dbReference type="Proteomes" id="UP001558713"/>
    </source>
</evidence>
<gene>
    <name evidence="2" type="ORF">V5N11_022869</name>
</gene>
<evidence type="ECO:0000313" key="2">
    <source>
        <dbReference type="EMBL" id="KAL1218325.1"/>
    </source>
</evidence>
<dbReference type="AlphaFoldDB" id="A0ABD1BMA7"/>
<name>A0ABD1BMA7_CARAN</name>
<comment type="caution">
    <text evidence="2">The sequence shown here is derived from an EMBL/GenBank/DDBJ whole genome shotgun (WGS) entry which is preliminary data.</text>
</comment>